<comment type="caution">
    <text evidence="2">The sequence shown here is derived from an EMBL/GenBank/DDBJ whole genome shotgun (WGS) entry which is preliminary data.</text>
</comment>
<dbReference type="EMBL" id="MQWB01000001">
    <property type="protein sequence ID" value="OZC02631.1"/>
    <property type="molecule type" value="Genomic_DNA"/>
</dbReference>
<evidence type="ECO:0000313" key="3">
    <source>
        <dbReference type="Proteomes" id="UP000216446"/>
    </source>
</evidence>
<dbReference type="GO" id="GO:0003723">
    <property type="term" value="F:RNA binding"/>
    <property type="evidence" value="ECO:0007669"/>
    <property type="project" value="InterPro"/>
</dbReference>
<name>A0A259TY45_9BACT</name>
<dbReference type="AlphaFoldDB" id="A0A259TY45"/>
<dbReference type="InterPro" id="IPR020825">
    <property type="entry name" value="Phe-tRNA_synthase-like_B3/B4"/>
</dbReference>
<dbReference type="PANTHER" id="PTHR39209">
    <property type="match status" value="1"/>
</dbReference>
<dbReference type="Pfam" id="PF03483">
    <property type="entry name" value="B3_4"/>
    <property type="match status" value="1"/>
</dbReference>
<dbReference type="SUPFAM" id="SSF56037">
    <property type="entry name" value="PheT/TilS domain"/>
    <property type="match status" value="1"/>
</dbReference>
<protein>
    <recommendedName>
        <fullName evidence="1">B3/B4 tRNA-binding domain-containing protein</fullName>
    </recommendedName>
</protein>
<dbReference type="Proteomes" id="UP000216446">
    <property type="component" value="Unassembled WGS sequence"/>
</dbReference>
<keyword evidence="3" id="KW-1185">Reference proteome</keyword>
<dbReference type="SMART" id="SM00873">
    <property type="entry name" value="B3_4"/>
    <property type="match status" value="1"/>
</dbReference>
<accession>A0A259TY45</accession>
<dbReference type="RefSeq" id="WP_094547092.1">
    <property type="nucleotide sequence ID" value="NZ_MQWB01000001.1"/>
</dbReference>
<gene>
    <name evidence="2" type="ORF">BSZ36_06370</name>
</gene>
<evidence type="ECO:0000313" key="2">
    <source>
        <dbReference type="EMBL" id="OZC02631.1"/>
    </source>
</evidence>
<dbReference type="Gene3D" id="3.50.40.10">
    <property type="entry name" value="Phenylalanyl-trna Synthetase, Chain B, domain 3"/>
    <property type="match status" value="1"/>
</dbReference>
<dbReference type="GO" id="GO:0004826">
    <property type="term" value="F:phenylalanine-tRNA ligase activity"/>
    <property type="evidence" value="ECO:0007669"/>
    <property type="project" value="InterPro"/>
</dbReference>
<dbReference type="InterPro" id="IPR005146">
    <property type="entry name" value="B3/B4_tRNA-bd"/>
</dbReference>
<evidence type="ECO:0000259" key="1">
    <source>
        <dbReference type="SMART" id="SM00873"/>
    </source>
</evidence>
<organism evidence="2 3">
    <name type="scientific">Rubricoccus marinus</name>
    <dbReference type="NCBI Taxonomy" id="716817"/>
    <lineage>
        <taxon>Bacteria</taxon>
        <taxon>Pseudomonadati</taxon>
        <taxon>Rhodothermota</taxon>
        <taxon>Rhodothermia</taxon>
        <taxon>Rhodothermales</taxon>
        <taxon>Rubricoccaceae</taxon>
        <taxon>Rubricoccus</taxon>
    </lineage>
</organism>
<reference evidence="2 3" key="1">
    <citation type="submission" date="2016-11" db="EMBL/GenBank/DDBJ databases">
        <title>Study of marine rhodopsin-containing bacteria.</title>
        <authorList>
            <person name="Yoshizawa S."/>
            <person name="Kumagai Y."/>
            <person name="Kogure K."/>
        </authorList>
    </citation>
    <scope>NUCLEOTIDE SEQUENCE [LARGE SCALE GENOMIC DNA]</scope>
    <source>
        <strain evidence="2 3">SG-29</strain>
    </source>
</reference>
<feature type="domain" description="B3/B4 tRNA-binding" evidence="1">
    <location>
        <begin position="55"/>
        <end position="199"/>
    </location>
</feature>
<proteinExistence type="predicted"/>
<dbReference type="PANTHER" id="PTHR39209:SF2">
    <property type="entry name" value="CYTOPLASMIC PROTEIN"/>
    <property type="match status" value="1"/>
</dbReference>
<dbReference type="InParanoid" id="A0A259TY45"/>
<sequence length="214" mass="22383">MHIAVSDYPGLAVAAFRTSFPAPLAETETPEAVTDLLSLGADAPLARDEDVRMAVRDLLRARGYKPTGRGKPASEYLVKAAEGGFLGPINAAVDACNAVSLHSGLPISVVSLDRAAAPFRIASGEPGDAYVFNASGHEIKLDGLLCLFDASGPCANPVRDSQRTKTHDATRETLSILWAPEAHTEQLNEATAWYRSLLGASGAQTEVVGITAGA</sequence>
<dbReference type="OrthoDB" id="276580at2"/>